<dbReference type="InterPro" id="IPR005151">
    <property type="entry name" value="Tail-specific_protease"/>
</dbReference>
<dbReference type="Proteomes" id="UP000704611">
    <property type="component" value="Unassembled WGS sequence"/>
</dbReference>
<dbReference type="Pfam" id="PF03572">
    <property type="entry name" value="Peptidase_S41"/>
    <property type="match status" value="1"/>
</dbReference>
<evidence type="ECO:0000313" key="4">
    <source>
        <dbReference type="Proteomes" id="UP000704611"/>
    </source>
</evidence>
<sequence>MLRRFINTLPVLLAVTGLLLTSADYAQAAADNTAAKLYSSEQLQQDFQQLYRDLQRGSYNLFAHYPKPAYDQQYKDYLAQLNKPMSQLQAQKHFMQFVALANIAHTRIDFPVASYRAFIEADGKTLPLSLNINGDEVTVAEYYGADPRVQPGQRVLSINGIAIRQFLQPLQAYLAADNATLLDGLTGGQLAPLLWLHHGEQSAYSLTLQQPGSAAPYQLQQATLSQAEQAQHIAANSPPDNAASSEPRHYQILAGNIGYLQPGPFYNIYATTDAEVWDTTEFHAFIDQAFAAFVAAKVNSIVIDLRDNPGGTNSFSDHMLAWFADKPFRFASDFRVKVSNLSRVANQARMPEQGEPDAITMQLEQFYRDNEEGTVISFPLQNSQPHSAERNIAASDIKVFVLTGPHSYSNAVSVAAIAQDYNFATVIGEPTADLATTYGAMETFSLNHTGIVVGYPKALIIRPNGDTRPAGVIPDVQLPLAANDEVALQQIVSYLQTVN</sequence>
<dbReference type="RefSeq" id="WP_217670762.1">
    <property type="nucleotide sequence ID" value="NZ_JAHRID010000008.1"/>
</dbReference>
<dbReference type="PANTHER" id="PTHR32060">
    <property type="entry name" value="TAIL-SPECIFIC PROTEASE"/>
    <property type="match status" value="1"/>
</dbReference>
<keyword evidence="1" id="KW-0732">Signal</keyword>
<feature type="domain" description="Tail specific protease" evidence="2">
    <location>
        <begin position="283"/>
        <end position="477"/>
    </location>
</feature>
<dbReference type="EMBL" id="JAHRID010000008">
    <property type="protein sequence ID" value="MBV2130490.1"/>
    <property type="molecule type" value="Genomic_DNA"/>
</dbReference>
<proteinExistence type="predicted"/>
<name>A0ABS6MNU5_9GAMM</name>
<gene>
    <name evidence="3" type="ORF">KQY15_15450</name>
</gene>
<feature type="signal peptide" evidence="1">
    <location>
        <begin position="1"/>
        <end position="28"/>
    </location>
</feature>
<feature type="chain" id="PRO_5046660897" description="Tail specific protease domain-containing protein" evidence="1">
    <location>
        <begin position="29"/>
        <end position="499"/>
    </location>
</feature>
<protein>
    <recommendedName>
        <fullName evidence="2">Tail specific protease domain-containing protein</fullName>
    </recommendedName>
</protein>
<keyword evidence="4" id="KW-1185">Reference proteome</keyword>
<comment type="caution">
    <text evidence="3">The sequence shown here is derived from an EMBL/GenBank/DDBJ whole genome shotgun (WGS) entry which is preliminary data.</text>
</comment>
<evidence type="ECO:0000313" key="3">
    <source>
        <dbReference type="EMBL" id="MBV2130490.1"/>
    </source>
</evidence>
<organism evidence="3 4">
    <name type="scientific">Arsukibacterium indicum</name>
    <dbReference type="NCBI Taxonomy" id="2848612"/>
    <lineage>
        <taxon>Bacteria</taxon>
        <taxon>Pseudomonadati</taxon>
        <taxon>Pseudomonadota</taxon>
        <taxon>Gammaproteobacteria</taxon>
        <taxon>Chromatiales</taxon>
        <taxon>Chromatiaceae</taxon>
        <taxon>Arsukibacterium</taxon>
    </lineage>
</organism>
<evidence type="ECO:0000259" key="2">
    <source>
        <dbReference type="Pfam" id="PF03572"/>
    </source>
</evidence>
<accession>A0ABS6MNU5</accession>
<evidence type="ECO:0000256" key="1">
    <source>
        <dbReference type="SAM" id="SignalP"/>
    </source>
</evidence>
<reference evidence="3 4" key="1">
    <citation type="submission" date="2021-06" db="EMBL/GenBank/DDBJ databases">
        <title>Rheinheimera indica sp. nov., isolated from deep-sea sediment.</title>
        <authorList>
            <person name="Wang Z."/>
            <person name="Zhang X.-Y."/>
        </authorList>
    </citation>
    <scope>NUCLEOTIDE SEQUENCE [LARGE SCALE GENOMIC DNA]</scope>
    <source>
        <strain evidence="3 4">SM2107</strain>
    </source>
</reference>
<dbReference type="PANTHER" id="PTHR32060:SF30">
    <property type="entry name" value="CARBOXY-TERMINAL PROCESSING PROTEASE CTPA"/>
    <property type="match status" value="1"/>
</dbReference>